<evidence type="ECO:0000256" key="2">
    <source>
        <dbReference type="SAM" id="MobiDB-lite"/>
    </source>
</evidence>
<dbReference type="Gene3D" id="3.40.50.2300">
    <property type="match status" value="1"/>
</dbReference>
<dbReference type="Gene3D" id="3.30.420.10">
    <property type="entry name" value="Ribonuclease H-like superfamily/Ribonuclease H"/>
    <property type="match status" value="1"/>
</dbReference>
<dbReference type="Pfam" id="PF16486">
    <property type="entry name" value="ArgoN"/>
    <property type="match status" value="1"/>
</dbReference>
<feature type="compositionally biased region" description="Basic and acidic residues" evidence="2">
    <location>
        <begin position="101"/>
        <end position="113"/>
    </location>
</feature>
<dbReference type="PANTHER" id="PTHR22891">
    <property type="entry name" value="EUKARYOTIC TRANSLATION INITIATION FACTOR 2C"/>
    <property type="match status" value="1"/>
</dbReference>
<dbReference type="InterPro" id="IPR014811">
    <property type="entry name" value="ArgoL1"/>
</dbReference>
<name>A0A4P7NG82_PYROR</name>
<dbReference type="EMBL" id="CP034207">
    <property type="protein sequence ID" value="QBZ60941.1"/>
    <property type="molecule type" value="Genomic_DNA"/>
</dbReference>
<evidence type="ECO:0000259" key="3">
    <source>
        <dbReference type="PROSITE" id="PS50821"/>
    </source>
</evidence>
<dbReference type="Gene3D" id="2.170.260.10">
    <property type="entry name" value="paz domain"/>
    <property type="match status" value="1"/>
</dbReference>
<dbReference type="Proteomes" id="UP000294847">
    <property type="component" value="Chromosome 4"/>
</dbReference>
<dbReference type="SUPFAM" id="SSF101690">
    <property type="entry name" value="PAZ domain"/>
    <property type="match status" value="1"/>
</dbReference>
<sequence>MTQYQGKTLEVPSYNHDGPGDEDGRHSRSGSVHSQAGSARGSVHGGSRPPSDAGRPQSQSASRPTSEAGKPPIAPGSVQGSTGDVATVGQGGKWPAAHGFDPARDRDPSKEHAMSGNSNFNKNLDLPPEAYITKLETPFAKRPGMGSLGKKINLQLNYFSILMIELPDIYLYDLSISPTPLKPEQVIKKCWNTPTWQAKIGSTRSPWIFNKRNLAWSTHKTEDGGLRALLDLDAEYGRTGGRAANKFNFSVKPVGRITMDSLRMYLEGKIAFNTHILECLNFLDHVLREGPSQRMIPIKRNFYSKSRHATPMGDGVIEVLKGIFASLRMSQSINDGKFGLGINVDVANTCFWVAQNFEDLVRNYLGSVDRRWSGVAANQLANLLQPVMPPGKTKMQVQPSPAFTALRKLAKIKFTVRHRGKTADHKIYTVKRFSFDPSYGEEGSNAKTVKFSKRDGTTISVYDHFQKQYNVRLNHWKLPLIETTRDGFFPMEVCAVELYQRYNYKLDPDQTAKMIKFAVTRPAQRASDIMANVNELRWNEDPYLKHFKIQVSQTMETAPARVIPNPEIQYKGAKVNPGVSGRWDLRGKVFSEAGSMPLQSFGAVIIDNCVDKAGAEAFMKNFLSVFKGHGGRIAPNAKPVVLECSSASMNLGQVVEKAYQAVGNANKAHPNLIFFILPNKSSINYERIKKSADCRYALVTQCMQAAHVRKNQAQYCSNVAMKVNAKLGGQTCKVATAFKKPTMMIGCDVSHAAPGAQQASMAAITVSMDKDCARYAAAVETNGYRCEILLPQNVRGMFGPLVERWCKTMRCAPEHVFYLRDGVSEGQFAHVMALEVAELRKVLNKVGGNNPKITVMVATKRHHIRFFPKPGDSSSGDRNGNALPGTVVERVVTHPFHYDFYLCSHVAIQGTARPTHYQVIHDEVGYSPDELQKMLYQQCYQYARSTTPVSLHPAIYYAHLASARGRCHENTASSEKDPKTKAQPGHFAKGGNTESSLTRLTESVPLLPCGAHGQAFAGNMDHFKHTMWYI</sequence>
<dbReference type="AlphaFoldDB" id="A0A4P7NG82"/>
<feature type="compositionally biased region" description="Basic and acidic residues" evidence="2">
    <location>
        <begin position="968"/>
        <end position="980"/>
    </location>
</feature>
<dbReference type="Pfam" id="PF02170">
    <property type="entry name" value="PAZ"/>
    <property type="match status" value="1"/>
</dbReference>
<evidence type="ECO:0000313" key="5">
    <source>
        <dbReference type="EMBL" id="QBZ60941.1"/>
    </source>
</evidence>
<feature type="region of interest" description="Disordered" evidence="2">
    <location>
        <begin position="968"/>
        <end position="994"/>
    </location>
</feature>
<proteinExistence type="inferred from homology"/>
<feature type="region of interest" description="Disordered" evidence="2">
    <location>
        <begin position="1"/>
        <end position="125"/>
    </location>
</feature>
<dbReference type="InterPro" id="IPR032474">
    <property type="entry name" value="Argonaute_N"/>
</dbReference>
<reference evidence="5 6" key="1">
    <citation type="journal article" date="2019" name="Mol. Biol. Evol.">
        <title>Blast fungal genomes show frequent chromosomal changes, gene gains and losses, and effector gene turnover.</title>
        <authorList>
            <person name="Gomez Luciano L.B."/>
            <person name="Jason Tsai I."/>
            <person name="Chuma I."/>
            <person name="Tosa Y."/>
            <person name="Chen Y.H."/>
            <person name="Li J.Y."/>
            <person name="Li M.Y."/>
            <person name="Jade Lu M.Y."/>
            <person name="Nakayashiki H."/>
            <person name="Li W.H."/>
        </authorList>
    </citation>
    <scope>NUCLEOTIDE SEQUENCE [LARGE SCALE GENOMIC DNA]</scope>
    <source>
        <strain evidence="5">MZ5-1-6</strain>
    </source>
</reference>
<dbReference type="PROSITE" id="PS50822">
    <property type="entry name" value="PIWI"/>
    <property type="match status" value="1"/>
</dbReference>
<evidence type="ECO:0000259" key="4">
    <source>
        <dbReference type="PROSITE" id="PS50822"/>
    </source>
</evidence>
<dbReference type="InterPro" id="IPR036085">
    <property type="entry name" value="PAZ_dom_sf"/>
</dbReference>
<dbReference type="InterPro" id="IPR036397">
    <property type="entry name" value="RNaseH_sf"/>
</dbReference>
<evidence type="ECO:0000256" key="1">
    <source>
        <dbReference type="RuleBase" id="RU361178"/>
    </source>
</evidence>
<evidence type="ECO:0000313" key="6">
    <source>
        <dbReference type="Proteomes" id="UP000294847"/>
    </source>
</evidence>
<protein>
    <submittedName>
        <fullName evidence="5">Uncharacterized protein</fullName>
    </submittedName>
</protein>
<dbReference type="InterPro" id="IPR032472">
    <property type="entry name" value="ArgoL2"/>
</dbReference>
<gene>
    <name evidence="5" type="ORF">PoMZ_07885</name>
</gene>
<accession>A0A4P7NG82</accession>
<dbReference type="Pfam" id="PF16488">
    <property type="entry name" value="ArgoL2"/>
    <property type="match status" value="1"/>
</dbReference>
<dbReference type="InterPro" id="IPR003165">
    <property type="entry name" value="Piwi"/>
</dbReference>
<comment type="similarity">
    <text evidence="1">Belongs to the argonaute family.</text>
</comment>
<dbReference type="InterPro" id="IPR003100">
    <property type="entry name" value="PAZ_dom"/>
</dbReference>
<dbReference type="InterPro" id="IPR045246">
    <property type="entry name" value="Piwi_ago-like"/>
</dbReference>
<organism evidence="5 6">
    <name type="scientific">Pyricularia oryzae</name>
    <name type="common">Rice blast fungus</name>
    <name type="synonym">Magnaporthe oryzae</name>
    <dbReference type="NCBI Taxonomy" id="318829"/>
    <lineage>
        <taxon>Eukaryota</taxon>
        <taxon>Fungi</taxon>
        <taxon>Dikarya</taxon>
        <taxon>Ascomycota</taxon>
        <taxon>Pezizomycotina</taxon>
        <taxon>Sordariomycetes</taxon>
        <taxon>Sordariomycetidae</taxon>
        <taxon>Magnaporthales</taxon>
        <taxon>Pyriculariaceae</taxon>
        <taxon>Pyricularia</taxon>
    </lineage>
</organism>
<feature type="domain" description="Piwi" evidence="4">
    <location>
        <begin position="672"/>
        <end position="962"/>
    </location>
</feature>
<dbReference type="CDD" id="cd04657">
    <property type="entry name" value="Piwi_ago-like"/>
    <property type="match status" value="1"/>
</dbReference>
<dbReference type="SMART" id="SM00950">
    <property type="entry name" value="Piwi"/>
    <property type="match status" value="1"/>
</dbReference>
<feature type="compositionally biased region" description="Polar residues" evidence="2">
    <location>
        <begin position="56"/>
        <end position="65"/>
    </location>
</feature>
<dbReference type="Pfam" id="PF08699">
    <property type="entry name" value="ArgoL1"/>
    <property type="match status" value="1"/>
</dbReference>
<dbReference type="InterPro" id="IPR012337">
    <property type="entry name" value="RNaseH-like_sf"/>
</dbReference>
<dbReference type="CDD" id="cd02846">
    <property type="entry name" value="PAZ_argonaute_like"/>
    <property type="match status" value="1"/>
</dbReference>
<dbReference type="GO" id="GO:0003723">
    <property type="term" value="F:RNA binding"/>
    <property type="evidence" value="ECO:0007669"/>
    <property type="project" value="InterPro"/>
</dbReference>
<dbReference type="Pfam" id="PF02171">
    <property type="entry name" value="Piwi"/>
    <property type="match status" value="1"/>
</dbReference>
<feature type="domain" description="PAZ" evidence="3">
    <location>
        <begin position="392"/>
        <end position="498"/>
    </location>
</feature>
<dbReference type="SMART" id="SM00949">
    <property type="entry name" value="PAZ"/>
    <property type="match status" value="1"/>
</dbReference>
<dbReference type="PROSITE" id="PS50821">
    <property type="entry name" value="PAZ"/>
    <property type="match status" value="1"/>
</dbReference>
<dbReference type="SUPFAM" id="SSF53098">
    <property type="entry name" value="Ribonuclease H-like"/>
    <property type="match status" value="1"/>
</dbReference>
<dbReference type="SMART" id="SM01163">
    <property type="entry name" value="DUF1785"/>
    <property type="match status" value="1"/>
</dbReference>